<comment type="catalytic activity">
    <reaction evidence="25">
        <text>N-(5Z,8Z,11Z,14Z-eicosatetraenoyl)-L-serine + H2O = (5Z,8Z,11Z,14Z)-eicosatetraenoate + L-serine</text>
        <dbReference type="Rhea" id="RHEA:64116"/>
        <dbReference type="ChEBI" id="CHEBI:15377"/>
        <dbReference type="ChEBI" id="CHEBI:32395"/>
        <dbReference type="ChEBI" id="CHEBI:33384"/>
        <dbReference type="ChEBI" id="CHEBI:149697"/>
    </reaction>
    <physiologicalReaction direction="left-to-right" evidence="25">
        <dbReference type="Rhea" id="RHEA:64117"/>
    </physiologicalReaction>
    <physiologicalReaction direction="right-to-left" evidence="25">
        <dbReference type="Rhea" id="RHEA:64118"/>
    </physiologicalReaction>
</comment>
<evidence type="ECO:0000256" key="26">
    <source>
        <dbReference type="ARBA" id="ARBA00049457"/>
    </source>
</evidence>
<feature type="binding site" evidence="28">
    <location>
        <position position="154"/>
    </location>
    <ligand>
        <name>Zn(2+)</name>
        <dbReference type="ChEBI" id="CHEBI:29105"/>
        <label>2</label>
    </ligand>
</feature>
<evidence type="ECO:0000256" key="2">
    <source>
        <dbReference type="ARBA" id="ARBA00006247"/>
    </source>
</evidence>
<comment type="pathway">
    <text evidence="7">Amino-acid metabolism.</text>
</comment>
<dbReference type="GO" id="GO:0005576">
    <property type="term" value="C:extracellular region"/>
    <property type="evidence" value="ECO:0007669"/>
    <property type="project" value="UniProtKB-ARBA"/>
</dbReference>
<dbReference type="GO" id="GO:0004180">
    <property type="term" value="F:carboxypeptidase activity"/>
    <property type="evidence" value="ECO:0007669"/>
    <property type="project" value="UniProtKB-KW"/>
</dbReference>
<evidence type="ECO:0000256" key="9">
    <source>
        <dbReference type="ARBA" id="ARBA00047450"/>
    </source>
</evidence>
<comment type="cofactor">
    <cofactor evidence="28">
        <name>Zn(2+)</name>
        <dbReference type="ChEBI" id="CHEBI:29105"/>
    </cofactor>
    <text evidence="28">Binds 2 Zn(2+) ions per subunit.</text>
</comment>
<dbReference type="Gene3D" id="1.10.150.900">
    <property type="match status" value="1"/>
</dbReference>
<reference evidence="31" key="3">
    <citation type="submission" date="2022-06" db="UniProtKB">
        <authorList>
            <consortium name="EnsemblMetazoa"/>
        </authorList>
    </citation>
    <scope>IDENTIFICATION</scope>
</reference>
<evidence type="ECO:0000256" key="3">
    <source>
        <dbReference type="ARBA" id="ARBA00022670"/>
    </source>
</evidence>
<evidence type="ECO:0000256" key="25">
    <source>
        <dbReference type="ARBA" id="ARBA00049100"/>
    </source>
</evidence>
<comment type="catalytic activity">
    <reaction evidence="23">
        <text>an N-acyl-aromatic L-alpha-amino acid + H2O = an aromatic L-alpha-amino acid + a carboxylate</text>
        <dbReference type="Rhea" id="RHEA:54184"/>
        <dbReference type="ChEBI" id="CHEBI:15377"/>
        <dbReference type="ChEBI" id="CHEBI:29067"/>
        <dbReference type="ChEBI" id="CHEBI:84824"/>
        <dbReference type="ChEBI" id="CHEBI:138093"/>
        <dbReference type="EC" id="3.5.1.114"/>
    </reaction>
    <physiologicalReaction direction="left-to-right" evidence="23">
        <dbReference type="Rhea" id="RHEA:54185"/>
    </physiologicalReaction>
    <physiologicalReaction direction="right-to-left" evidence="23">
        <dbReference type="Rhea" id="RHEA:54186"/>
    </physiologicalReaction>
</comment>
<evidence type="ECO:0000256" key="8">
    <source>
        <dbReference type="ARBA" id="ARBA00046147"/>
    </source>
</evidence>
<dbReference type="GO" id="GO:1990845">
    <property type="term" value="P:adaptive thermogenesis"/>
    <property type="evidence" value="ECO:0007669"/>
    <property type="project" value="UniProtKB-ARBA"/>
</dbReference>
<dbReference type="GO" id="GO:0043605">
    <property type="term" value="P:amide catabolic process"/>
    <property type="evidence" value="ECO:0007669"/>
    <property type="project" value="UniProtKB-ARBA"/>
</dbReference>
<dbReference type="GO" id="GO:0006520">
    <property type="term" value="P:amino acid metabolic process"/>
    <property type="evidence" value="ECO:0007669"/>
    <property type="project" value="UniProtKB-ARBA"/>
</dbReference>
<evidence type="ECO:0000256" key="21">
    <source>
        <dbReference type="ARBA" id="ARBA00048822"/>
    </source>
</evidence>
<keyword evidence="6 28" id="KW-0862">Zinc</keyword>
<dbReference type="Gene3D" id="3.30.70.360">
    <property type="match status" value="1"/>
</dbReference>
<feature type="binding site" evidence="28">
    <location>
        <position position="122"/>
    </location>
    <ligand>
        <name>Zn(2+)</name>
        <dbReference type="ChEBI" id="CHEBI:29105"/>
        <label>1</label>
    </ligand>
</feature>
<reference evidence="30" key="2">
    <citation type="submission" date="2020-01" db="EMBL/GenBank/DDBJ databases">
        <authorList>
            <person name="Korhonen P.K.K."/>
            <person name="Guangxu M.G."/>
            <person name="Wang T.W."/>
            <person name="Stroehlein A.J.S."/>
            <person name="Young N.D."/>
            <person name="Ang C.-S.A."/>
            <person name="Fernando D.W.F."/>
            <person name="Lu H.L."/>
            <person name="Taylor S.T."/>
            <person name="Ehtesham M.E.M."/>
            <person name="Najaraj S.H.N."/>
            <person name="Harsha G.H.G."/>
            <person name="Madugundu A.M."/>
            <person name="Renuse S.R."/>
            <person name="Holt D.H."/>
            <person name="Pandey A.P."/>
            <person name="Papenfuss A.P."/>
            <person name="Gasser R.B.G."/>
            <person name="Fischer K.F."/>
        </authorList>
    </citation>
    <scope>NUCLEOTIDE SEQUENCE</scope>
    <source>
        <strain evidence="30">SSS_KF_BRIS2020</strain>
    </source>
</reference>
<comment type="catalytic activity">
    <reaction evidence="11">
        <text>N-octadecanoyl-L-phenylalanine + H2O = octadecanoate + L-phenylalanine</text>
        <dbReference type="Rhea" id="RHEA:64128"/>
        <dbReference type="ChEBI" id="CHEBI:15377"/>
        <dbReference type="ChEBI" id="CHEBI:25629"/>
        <dbReference type="ChEBI" id="CHEBI:58095"/>
        <dbReference type="ChEBI" id="CHEBI:149700"/>
    </reaction>
    <physiologicalReaction direction="left-to-right" evidence="11">
        <dbReference type="Rhea" id="RHEA:64129"/>
    </physiologicalReaction>
</comment>
<evidence type="ECO:0000256" key="1">
    <source>
        <dbReference type="ARBA" id="ARBA00004872"/>
    </source>
</evidence>
<evidence type="ECO:0000313" key="30">
    <source>
        <dbReference type="EMBL" id="KAF7490861.1"/>
    </source>
</evidence>
<dbReference type="Pfam" id="PF01546">
    <property type="entry name" value="Peptidase_M20"/>
    <property type="match status" value="1"/>
</dbReference>
<evidence type="ECO:0000256" key="24">
    <source>
        <dbReference type="ARBA" id="ARBA00048879"/>
    </source>
</evidence>
<dbReference type="OrthoDB" id="3064516at2759"/>
<comment type="similarity">
    <text evidence="2">Belongs to the peptidase M20A family.</text>
</comment>
<dbReference type="EnsemblMetazoa" id="SSS_659s_mrna">
    <property type="protein sequence ID" value="KAF7490861.1"/>
    <property type="gene ID" value="SSS_659"/>
</dbReference>
<keyword evidence="30" id="KW-0121">Carboxypeptidase</keyword>
<evidence type="ECO:0000256" key="4">
    <source>
        <dbReference type="ARBA" id="ARBA00022723"/>
    </source>
</evidence>
<sequence>MCRKIILLLAAIIFLIVVVFFRAEVYFARPKHISLCNETHKPIQGDDILKRFSEALQIKTITKDIRVYDRNELKNFAAFLRKNFPLIHSSSFIKLETVNNYSLLYYVQGNDSSLKPYLLCSHMDVVPVELEKWDIDPFAGEIKDGFIYGRGAVDVKDTLMAIMESLEYLLKHNFMPIRSFYIAFGHDEEGLGLDGAAEIAQAFRRKDIKEFEFLLDEGTIILHDSIAGIKENTALIGVSEKGYVTVRLKVQSSVGHSSMPTYETAVSVLAKAVAKFNSWAHPSHFGHGPEKKMIEEFALYAQYPYKIIYSNLWLFGPLLNWILSNNPQSNSMVRTTSAATVIRGGFKENVMPSESEALINHRVHPNQKVAEVIEFDRRLINDDRVEIEIKDDFIEPHPISPYGLDAFGYQTIKKSIEQVFPETITIPSIMLASTDTRWYLPFTKSVYRFSPAFLHQNEMKIFHGHNERISIDNYLKIVNFYHHLMINADKPRLDEPIFKDEL</sequence>
<comment type="catalytic activity">
    <reaction evidence="21">
        <text>N-(9Z-octadecenoyl)-L-tryptophan + H2O = L-tryptophan + (9Z)-octadecenoate</text>
        <dbReference type="Rhea" id="RHEA:64176"/>
        <dbReference type="ChEBI" id="CHEBI:15377"/>
        <dbReference type="ChEBI" id="CHEBI:30823"/>
        <dbReference type="ChEBI" id="CHEBI:57912"/>
        <dbReference type="ChEBI" id="CHEBI:149733"/>
    </reaction>
    <physiologicalReaction direction="left-to-right" evidence="21">
        <dbReference type="Rhea" id="RHEA:64177"/>
    </physiologicalReaction>
</comment>
<dbReference type="FunFam" id="3.40.630.10:FF:000027">
    <property type="entry name" value="N-fatty-acyl-amino acid synthase/hydrolase PM20D1"/>
    <property type="match status" value="1"/>
</dbReference>
<comment type="catalytic activity">
    <reaction evidence="13">
        <text>(5Z,8Z,11Z,14Z)-eicosatetraenoate + L-phenylalanine = N-(5Z,8Z,11Z,14Z-eicosatetraenoyl)-L-phenylalanine + H2O</text>
        <dbReference type="Rhea" id="RHEA:51312"/>
        <dbReference type="ChEBI" id="CHEBI:15377"/>
        <dbReference type="ChEBI" id="CHEBI:32395"/>
        <dbReference type="ChEBI" id="CHEBI:58095"/>
        <dbReference type="ChEBI" id="CHEBI:134022"/>
    </reaction>
    <physiologicalReaction direction="left-to-right" evidence="13">
        <dbReference type="Rhea" id="RHEA:51313"/>
    </physiologicalReaction>
    <physiologicalReaction direction="right-to-left" evidence="13">
        <dbReference type="Rhea" id="RHEA:51314"/>
    </physiologicalReaction>
</comment>
<evidence type="ECO:0000256" key="5">
    <source>
        <dbReference type="ARBA" id="ARBA00022801"/>
    </source>
</evidence>
<evidence type="ECO:0000256" key="10">
    <source>
        <dbReference type="ARBA" id="ARBA00047567"/>
    </source>
</evidence>
<evidence type="ECO:0000256" key="6">
    <source>
        <dbReference type="ARBA" id="ARBA00022833"/>
    </source>
</evidence>
<comment type="catalytic activity">
    <reaction evidence="10">
        <text>N-(4Z,7Z,10Z,13Z,16Z,19Z-docosahexaenoyl)-L-phenylalanine + H2O = (4Z,7Z,10Z,13Z,16Z,19Z)-docosahexaenoate + L-phenylalanine</text>
        <dbReference type="Rhea" id="RHEA:64132"/>
        <dbReference type="ChEBI" id="CHEBI:15377"/>
        <dbReference type="ChEBI" id="CHEBI:58095"/>
        <dbReference type="ChEBI" id="CHEBI:77016"/>
        <dbReference type="ChEBI" id="CHEBI:149701"/>
    </reaction>
    <physiologicalReaction direction="left-to-right" evidence="10">
        <dbReference type="Rhea" id="RHEA:64133"/>
    </physiologicalReaction>
</comment>
<dbReference type="InterPro" id="IPR036264">
    <property type="entry name" value="Bact_exopeptidase_dim_dom"/>
</dbReference>
<evidence type="ECO:0000256" key="14">
    <source>
        <dbReference type="ARBA" id="ARBA00047879"/>
    </source>
</evidence>
<evidence type="ECO:0000256" key="13">
    <source>
        <dbReference type="ARBA" id="ARBA00047874"/>
    </source>
</evidence>
<dbReference type="Gene3D" id="3.40.630.10">
    <property type="entry name" value="Zn peptidases"/>
    <property type="match status" value="1"/>
</dbReference>
<comment type="catalytic activity">
    <reaction evidence="14">
        <text>N-hexadecanoyl-L-phenylalanine + H2O = hexadecanoate + L-phenylalanine</text>
        <dbReference type="Rhea" id="RHEA:64124"/>
        <dbReference type="ChEBI" id="CHEBI:7896"/>
        <dbReference type="ChEBI" id="CHEBI:15377"/>
        <dbReference type="ChEBI" id="CHEBI:58095"/>
        <dbReference type="ChEBI" id="CHEBI:149699"/>
    </reaction>
    <physiologicalReaction direction="left-to-right" evidence="14">
        <dbReference type="Rhea" id="RHEA:64125"/>
    </physiologicalReaction>
</comment>
<feature type="active site" evidence="27">
    <location>
        <position position="124"/>
    </location>
</feature>
<dbReference type="PANTHER" id="PTHR45962:SF1">
    <property type="entry name" value="N-FATTY-ACYL-AMINO ACID SYNTHASE_HYDROLASE PM20D1"/>
    <property type="match status" value="1"/>
</dbReference>
<evidence type="ECO:0000256" key="19">
    <source>
        <dbReference type="ARBA" id="ARBA00048597"/>
    </source>
</evidence>
<proteinExistence type="inferred from homology"/>
<dbReference type="SUPFAM" id="SSF55031">
    <property type="entry name" value="Bacterial exopeptidase dimerisation domain"/>
    <property type="match status" value="1"/>
</dbReference>
<evidence type="ECO:0000256" key="15">
    <source>
        <dbReference type="ARBA" id="ARBA00048145"/>
    </source>
</evidence>
<evidence type="ECO:0000256" key="22">
    <source>
        <dbReference type="ARBA" id="ARBA00048827"/>
    </source>
</evidence>
<dbReference type="PIRSF" id="PIRSF036696">
    <property type="entry name" value="ACY-1"/>
    <property type="match status" value="1"/>
</dbReference>
<protein>
    <submittedName>
        <fullName evidence="30">Putative carboxypeptidase PM20D1.2</fullName>
    </submittedName>
</protein>
<feature type="active site" description="Proton acceptor" evidence="27">
    <location>
        <position position="188"/>
    </location>
</feature>
<dbReference type="FunFam" id="1.10.150.900:FF:000003">
    <property type="entry name" value="N-fatty-acyl-amino acid synthase/hydrolase PM20D1"/>
    <property type="match status" value="1"/>
</dbReference>
<gene>
    <name evidence="30" type="primary">SSS_659g</name>
    <name evidence="30" type="ORF">SSS_659</name>
</gene>
<dbReference type="GO" id="GO:0043604">
    <property type="term" value="P:amide biosynthetic process"/>
    <property type="evidence" value="ECO:0007669"/>
    <property type="project" value="TreeGrafter"/>
</dbReference>
<comment type="catalytic activity">
    <reaction evidence="19">
        <text>N-(9Z-octadecenoyl)-L-serine + H2O = L-serine + (9Z)-octadecenoate</text>
        <dbReference type="Rhea" id="RHEA:51352"/>
        <dbReference type="ChEBI" id="CHEBI:15377"/>
        <dbReference type="ChEBI" id="CHEBI:30823"/>
        <dbReference type="ChEBI" id="CHEBI:33384"/>
        <dbReference type="ChEBI" id="CHEBI:134031"/>
    </reaction>
    <physiologicalReaction direction="left-to-right" evidence="19">
        <dbReference type="Rhea" id="RHEA:51353"/>
    </physiologicalReaction>
</comment>
<comment type="catalytic activity">
    <reaction evidence="17">
        <text>N-(5Z,8Z,11Z,14Z)-eicosatetraenoyl-glycine + H2O = (5Z,8Z,11Z,14Z)-eicosatetraenoate + glycine</text>
        <dbReference type="Rhea" id="RHEA:64108"/>
        <dbReference type="ChEBI" id="CHEBI:15377"/>
        <dbReference type="ChEBI" id="CHEBI:32395"/>
        <dbReference type="ChEBI" id="CHEBI:57305"/>
        <dbReference type="ChEBI" id="CHEBI:59002"/>
    </reaction>
    <physiologicalReaction direction="left-to-right" evidence="17">
        <dbReference type="Rhea" id="RHEA:64109"/>
    </physiologicalReaction>
    <physiologicalReaction direction="right-to-left" evidence="17">
        <dbReference type="Rhea" id="RHEA:64110"/>
    </physiologicalReaction>
</comment>
<evidence type="ECO:0000259" key="29">
    <source>
        <dbReference type="Pfam" id="PF07687"/>
    </source>
</evidence>
<dbReference type="PANTHER" id="PTHR45962">
    <property type="entry name" value="N-FATTY-ACYL-AMINO ACID SYNTHASE/HYDROLASE PM20D1"/>
    <property type="match status" value="1"/>
</dbReference>
<dbReference type="GO" id="GO:0046872">
    <property type="term" value="F:metal ion binding"/>
    <property type="evidence" value="ECO:0007669"/>
    <property type="project" value="UniProtKB-KW"/>
</dbReference>
<comment type="catalytic activity">
    <reaction evidence="24">
        <text>L-phenylalanine + (9Z)-octadecenoate = N-(9Z-octadecenoyl)-L-phenylalanine + H2O</text>
        <dbReference type="Rhea" id="RHEA:51300"/>
        <dbReference type="ChEBI" id="CHEBI:15377"/>
        <dbReference type="ChEBI" id="CHEBI:30823"/>
        <dbReference type="ChEBI" id="CHEBI:58095"/>
        <dbReference type="ChEBI" id="CHEBI:134020"/>
    </reaction>
    <physiologicalReaction direction="left-to-right" evidence="24">
        <dbReference type="Rhea" id="RHEA:51301"/>
    </physiologicalReaction>
    <physiologicalReaction direction="right-to-left" evidence="24">
        <dbReference type="Rhea" id="RHEA:51302"/>
    </physiologicalReaction>
</comment>
<evidence type="ECO:0000313" key="31">
    <source>
        <dbReference type="EnsemblMetazoa" id="KAF7490861.1"/>
    </source>
</evidence>
<evidence type="ECO:0000313" key="32">
    <source>
        <dbReference type="Proteomes" id="UP000070412"/>
    </source>
</evidence>
<accession>A0A834VBQ5</accession>
<dbReference type="AlphaFoldDB" id="A0A834VBQ5"/>
<dbReference type="SUPFAM" id="SSF53187">
    <property type="entry name" value="Zn-dependent exopeptidases"/>
    <property type="match status" value="1"/>
</dbReference>
<feature type="binding site" evidence="28">
    <location>
        <position position="463"/>
    </location>
    <ligand>
        <name>Zn(2+)</name>
        <dbReference type="ChEBI" id="CHEBI:29105"/>
        <label>2</label>
    </ligand>
</feature>
<comment type="catalytic activity">
    <reaction evidence="16">
        <text>N-(9Z-octadecenoyl)-L-asparagine + H2O = L-asparagine + (9Z)-octadecenoate</text>
        <dbReference type="Rhea" id="RHEA:64136"/>
        <dbReference type="ChEBI" id="CHEBI:15377"/>
        <dbReference type="ChEBI" id="CHEBI:30823"/>
        <dbReference type="ChEBI" id="CHEBI:58048"/>
        <dbReference type="ChEBI" id="CHEBI:149730"/>
    </reaction>
    <physiologicalReaction direction="left-to-right" evidence="16">
        <dbReference type="Rhea" id="RHEA:64137"/>
    </physiologicalReaction>
</comment>
<dbReference type="InterPro" id="IPR047177">
    <property type="entry name" value="Pept_M20A"/>
</dbReference>
<comment type="pathway">
    <text evidence="1">Lipid metabolism; fatty acid metabolism.</text>
</comment>
<evidence type="ECO:0000256" key="11">
    <source>
        <dbReference type="ARBA" id="ARBA00047723"/>
    </source>
</evidence>
<dbReference type="GO" id="GO:0006629">
    <property type="term" value="P:lipid metabolic process"/>
    <property type="evidence" value="ECO:0007669"/>
    <property type="project" value="UniProtKB-ARBA"/>
</dbReference>
<evidence type="ECO:0000256" key="16">
    <source>
        <dbReference type="ARBA" id="ARBA00048380"/>
    </source>
</evidence>
<evidence type="ECO:0000256" key="17">
    <source>
        <dbReference type="ARBA" id="ARBA00048402"/>
    </source>
</evidence>
<dbReference type="GO" id="GO:0004046">
    <property type="term" value="F:aminoacylase activity"/>
    <property type="evidence" value="ECO:0007669"/>
    <property type="project" value="UniProtKB-EC"/>
</dbReference>
<keyword evidence="5" id="KW-0378">Hydrolase</keyword>
<comment type="catalytic activity">
    <reaction evidence="26">
        <text>N-(9Z-octadecenoyl)-L-lysine + H2O = L-lysine + (9Z)-octadecenoate</text>
        <dbReference type="Rhea" id="RHEA:64192"/>
        <dbReference type="ChEBI" id="CHEBI:15377"/>
        <dbReference type="ChEBI" id="CHEBI:30823"/>
        <dbReference type="ChEBI" id="CHEBI:32551"/>
        <dbReference type="ChEBI" id="CHEBI:149731"/>
    </reaction>
    <physiologicalReaction direction="left-to-right" evidence="26">
        <dbReference type="Rhea" id="RHEA:64193"/>
    </physiologicalReaction>
</comment>
<comment type="catalytic activity">
    <reaction evidence="9">
        <text>(9Z)-octadecenoate + glycine = N-(9Z-octadecenoyl)glycine + H2O</text>
        <dbReference type="Rhea" id="RHEA:51316"/>
        <dbReference type="ChEBI" id="CHEBI:15377"/>
        <dbReference type="ChEBI" id="CHEBI:30823"/>
        <dbReference type="ChEBI" id="CHEBI:57305"/>
        <dbReference type="ChEBI" id="CHEBI:133992"/>
    </reaction>
    <physiologicalReaction direction="right-to-left" evidence="9">
        <dbReference type="Rhea" id="RHEA:51318"/>
    </physiologicalReaction>
</comment>
<evidence type="ECO:0000256" key="7">
    <source>
        <dbReference type="ARBA" id="ARBA00034698"/>
    </source>
</evidence>
<comment type="catalytic activity">
    <reaction evidence="22">
        <text>N-(9Z-octadecenoyl)-L-leucine + H2O = L-leucine + (9Z)-octadecenoate</text>
        <dbReference type="Rhea" id="RHEA:51360"/>
        <dbReference type="ChEBI" id="CHEBI:15377"/>
        <dbReference type="ChEBI" id="CHEBI:30823"/>
        <dbReference type="ChEBI" id="CHEBI:57427"/>
        <dbReference type="ChEBI" id="CHEBI:134035"/>
    </reaction>
    <physiologicalReaction direction="left-to-right" evidence="22">
        <dbReference type="Rhea" id="RHEA:51361"/>
    </physiologicalReaction>
    <physiologicalReaction direction="right-to-left" evidence="22">
        <dbReference type="Rhea" id="RHEA:51362"/>
    </physiologicalReaction>
</comment>
<evidence type="ECO:0000256" key="18">
    <source>
        <dbReference type="ARBA" id="ARBA00048579"/>
    </source>
</evidence>
<evidence type="ECO:0000256" key="27">
    <source>
        <dbReference type="PIRSR" id="PIRSR036696-1"/>
    </source>
</evidence>
<dbReference type="GO" id="GO:0006508">
    <property type="term" value="P:proteolysis"/>
    <property type="evidence" value="ECO:0007669"/>
    <property type="project" value="UniProtKB-KW"/>
</dbReference>
<evidence type="ECO:0000256" key="28">
    <source>
        <dbReference type="PIRSR" id="PIRSR036696-2"/>
    </source>
</evidence>
<dbReference type="Pfam" id="PF07687">
    <property type="entry name" value="M20_dimer"/>
    <property type="match status" value="1"/>
</dbReference>
<feature type="binding site" evidence="28">
    <location>
        <position position="189"/>
    </location>
    <ligand>
        <name>Zn(2+)</name>
        <dbReference type="ChEBI" id="CHEBI:29105"/>
        <label>2</label>
    </ligand>
</feature>
<comment type="catalytic activity">
    <reaction evidence="15">
        <text>N-(9Z-octadecenoyl)-L-methionine + H2O = (9Z)-octadecenoate + L-methionine</text>
        <dbReference type="Rhea" id="RHEA:64144"/>
        <dbReference type="ChEBI" id="CHEBI:15377"/>
        <dbReference type="ChEBI" id="CHEBI:30823"/>
        <dbReference type="ChEBI" id="CHEBI:57844"/>
        <dbReference type="ChEBI" id="CHEBI:149732"/>
    </reaction>
    <physiologicalReaction direction="left-to-right" evidence="15">
        <dbReference type="Rhea" id="RHEA:64145"/>
    </physiologicalReaction>
</comment>
<name>A0A834VBQ5_SARSC</name>
<feature type="binding site" evidence="28">
    <location>
        <position position="217"/>
    </location>
    <ligand>
        <name>Zn(2+)</name>
        <dbReference type="ChEBI" id="CHEBI:29105"/>
        <label>1</label>
    </ligand>
</feature>
<comment type="catalytic activity">
    <reaction evidence="12">
        <text>N-(9Z-octadecenoyl)-L-tyrosine + H2O = L-tyrosine + (9Z)-octadecenoate</text>
        <dbReference type="Rhea" id="RHEA:64184"/>
        <dbReference type="ChEBI" id="CHEBI:15377"/>
        <dbReference type="ChEBI" id="CHEBI:30823"/>
        <dbReference type="ChEBI" id="CHEBI:58315"/>
        <dbReference type="ChEBI" id="CHEBI:149734"/>
    </reaction>
    <physiologicalReaction direction="left-to-right" evidence="12">
        <dbReference type="Rhea" id="RHEA:64185"/>
    </physiologicalReaction>
</comment>
<dbReference type="Proteomes" id="UP000070412">
    <property type="component" value="Unassembled WGS sequence"/>
</dbReference>
<dbReference type="InterPro" id="IPR002933">
    <property type="entry name" value="Peptidase_M20"/>
</dbReference>
<reference evidence="32" key="1">
    <citation type="journal article" date="2020" name="PLoS Negl. Trop. Dis.">
        <title>High-quality nuclear genome for Sarcoptes scabiei-A critical resource for a neglected parasite.</title>
        <authorList>
            <person name="Korhonen P.K."/>
            <person name="Gasser R.B."/>
            <person name="Ma G."/>
            <person name="Wang T."/>
            <person name="Stroehlein A.J."/>
            <person name="Young N.D."/>
            <person name="Ang C.S."/>
            <person name="Fernando D.D."/>
            <person name="Lu H.C."/>
            <person name="Taylor S."/>
            <person name="Reynolds S.L."/>
            <person name="Mofiz E."/>
            <person name="Najaraj S.H."/>
            <person name="Gowda H."/>
            <person name="Madugundu A."/>
            <person name="Renuse S."/>
            <person name="Holt D."/>
            <person name="Pandey A."/>
            <person name="Papenfuss A.T."/>
            <person name="Fischer K."/>
        </authorList>
    </citation>
    <scope>NUCLEOTIDE SEQUENCE [LARGE SCALE GENOMIC DNA]</scope>
</reference>
<comment type="function">
    <text evidence="8">Secreted enzyme that regulates the endogenous N-fatty acyl amino acid (NAAs) tissue and circulating levels by functioning as a bidirectional NAA synthase/hydrolase. It condenses free fatty acids and free amino acids to generate NAAs and bidirectionally catalyzes the reverse hydrolysis reaction. Some of these NAAs stimulate oxidative metabolism via mitochondrial uncoupling, increasing energy expenditure in a UPC1-independent manner. Thereby, this secreted protein may indirectly regulate whole body energy expenditure. PM20D1 circulates in tight association with both low- and high-density (LDL and HDL,respectively) lipoprotein particles.</text>
</comment>
<evidence type="ECO:0000256" key="23">
    <source>
        <dbReference type="ARBA" id="ARBA00048840"/>
    </source>
</evidence>
<keyword evidence="3" id="KW-0645">Protease</keyword>
<feature type="domain" description="Peptidase M20 dimerisation" evidence="29">
    <location>
        <begin position="239"/>
        <end position="374"/>
    </location>
</feature>
<dbReference type="InterPro" id="IPR011650">
    <property type="entry name" value="Peptidase_M20_dimer"/>
</dbReference>
<evidence type="ECO:0000256" key="12">
    <source>
        <dbReference type="ARBA" id="ARBA00047866"/>
    </source>
</evidence>
<dbReference type="EMBL" id="WVUK01000062">
    <property type="protein sequence ID" value="KAF7490861.1"/>
    <property type="molecule type" value="Genomic_DNA"/>
</dbReference>
<keyword evidence="32" id="KW-1185">Reference proteome</keyword>
<keyword evidence="4 28" id="KW-0479">Metal-binding</keyword>
<comment type="catalytic activity">
    <reaction evidence="18">
        <text>an N-acyl-L-amino acid + H2O = an L-alpha-amino acid + a carboxylate</text>
        <dbReference type="Rhea" id="RHEA:15565"/>
        <dbReference type="ChEBI" id="CHEBI:15377"/>
        <dbReference type="ChEBI" id="CHEBI:29067"/>
        <dbReference type="ChEBI" id="CHEBI:59869"/>
        <dbReference type="ChEBI" id="CHEBI:59874"/>
        <dbReference type="EC" id="3.5.1.14"/>
    </reaction>
    <physiologicalReaction direction="left-to-right" evidence="18">
        <dbReference type="Rhea" id="RHEA:15566"/>
    </physiologicalReaction>
    <physiologicalReaction direction="right-to-left" evidence="18">
        <dbReference type="Rhea" id="RHEA:15567"/>
    </physiologicalReaction>
</comment>
<comment type="catalytic activity">
    <reaction evidence="20">
        <text>N-(9Z-octadecenoyl)-L-glutamine + H2O = L-glutamine + (9Z)-octadecenoate</text>
        <dbReference type="Rhea" id="RHEA:51356"/>
        <dbReference type="ChEBI" id="CHEBI:15377"/>
        <dbReference type="ChEBI" id="CHEBI:30823"/>
        <dbReference type="ChEBI" id="CHEBI:58359"/>
        <dbReference type="ChEBI" id="CHEBI:134033"/>
    </reaction>
    <physiologicalReaction direction="left-to-right" evidence="20">
        <dbReference type="Rhea" id="RHEA:51357"/>
    </physiologicalReaction>
</comment>
<organism evidence="30">
    <name type="scientific">Sarcoptes scabiei</name>
    <name type="common">Itch mite</name>
    <name type="synonym">Acarus scabiei</name>
    <dbReference type="NCBI Taxonomy" id="52283"/>
    <lineage>
        <taxon>Eukaryota</taxon>
        <taxon>Metazoa</taxon>
        <taxon>Ecdysozoa</taxon>
        <taxon>Arthropoda</taxon>
        <taxon>Chelicerata</taxon>
        <taxon>Arachnida</taxon>
        <taxon>Acari</taxon>
        <taxon>Acariformes</taxon>
        <taxon>Sarcoptiformes</taxon>
        <taxon>Astigmata</taxon>
        <taxon>Psoroptidia</taxon>
        <taxon>Sarcoptoidea</taxon>
        <taxon>Sarcoptidae</taxon>
        <taxon>Sarcoptinae</taxon>
        <taxon>Sarcoptes</taxon>
    </lineage>
</organism>
<evidence type="ECO:0000256" key="20">
    <source>
        <dbReference type="ARBA" id="ARBA00048729"/>
    </source>
</evidence>
<feature type="binding site" evidence="28">
    <location>
        <position position="154"/>
    </location>
    <ligand>
        <name>Zn(2+)</name>
        <dbReference type="ChEBI" id="CHEBI:29105"/>
        <label>1</label>
    </ligand>
</feature>